<dbReference type="PANTHER" id="PTHR43792">
    <property type="entry name" value="GNAT FAMILY, PUTATIVE (AFU_ORTHOLOGUE AFUA_3G00765)-RELATED-RELATED"/>
    <property type="match status" value="1"/>
</dbReference>
<dbReference type="Proteomes" id="UP000182427">
    <property type="component" value="Chromosome I"/>
</dbReference>
<keyword evidence="2" id="KW-0808">Transferase</keyword>
<dbReference type="InterPro" id="IPR051531">
    <property type="entry name" value="N-acetyltransferase"/>
</dbReference>
<gene>
    <name evidence="2" type="ORF">SAMN05444167_0369</name>
</gene>
<name>A0A1G7FKH2_9BACT</name>
<dbReference type="InterPro" id="IPR000182">
    <property type="entry name" value="GNAT_dom"/>
</dbReference>
<keyword evidence="3" id="KW-1185">Reference proteome</keyword>
<dbReference type="Pfam" id="PF13302">
    <property type="entry name" value="Acetyltransf_3"/>
    <property type="match status" value="1"/>
</dbReference>
<feature type="domain" description="N-acetyltransferase" evidence="1">
    <location>
        <begin position="11"/>
        <end position="170"/>
    </location>
</feature>
<dbReference type="PANTHER" id="PTHR43792:SF13">
    <property type="entry name" value="ACETYLTRANSFERASE"/>
    <property type="match status" value="1"/>
</dbReference>
<dbReference type="AlphaFoldDB" id="A0A1G7FKH2"/>
<dbReference type="EMBL" id="LT629690">
    <property type="protein sequence ID" value="SDE76352.1"/>
    <property type="molecule type" value="Genomic_DNA"/>
</dbReference>
<dbReference type="RefSeq" id="WP_172838109.1">
    <property type="nucleotide sequence ID" value="NZ_LT629690.1"/>
</dbReference>
<dbReference type="InterPro" id="IPR016181">
    <property type="entry name" value="Acyl_CoA_acyltransferase"/>
</dbReference>
<reference evidence="2 3" key="1">
    <citation type="submission" date="2016-10" db="EMBL/GenBank/DDBJ databases">
        <authorList>
            <person name="de Groot N.N."/>
        </authorList>
    </citation>
    <scope>NUCLEOTIDE SEQUENCE [LARGE SCALE GENOMIC DNA]</scope>
    <source>
        <strain evidence="2 3">GAS232</strain>
    </source>
</reference>
<evidence type="ECO:0000313" key="2">
    <source>
        <dbReference type="EMBL" id="SDE76352.1"/>
    </source>
</evidence>
<sequence length="172" mass="19098">MNTSDILTARLRLVAITPELLDAETASYAELAARLGARVPPEWPDSNWEPHVFDFFRKQFAERPETIGWSRYIVLPSPEPVLIGTVGGGPTNAAEAETGYAILKPWQRNGYATEATQTLLQLLFAQGVRSVIAHTFPTMQESIRVMEKCGMRFDGEGAEEGTIRYRITLPSS</sequence>
<proteinExistence type="predicted"/>
<dbReference type="GO" id="GO:0016747">
    <property type="term" value="F:acyltransferase activity, transferring groups other than amino-acyl groups"/>
    <property type="evidence" value="ECO:0007669"/>
    <property type="project" value="InterPro"/>
</dbReference>
<dbReference type="Gene3D" id="3.40.630.30">
    <property type="match status" value="1"/>
</dbReference>
<evidence type="ECO:0000313" key="3">
    <source>
        <dbReference type="Proteomes" id="UP000182427"/>
    </source>
</evidence>
<dbReference type="SUPFAM" id="SSF55729">
    <property type="entry name" value="Acyl-CoA N-acyltransferases (Nat)"/>
    <property type="match status" value="1"/>
</dbReference>
<evidence type="ECO:0000259" key="1">
    <source>
        <dbReference type="PROSITE" id="PS51186"/>
    </source>
</evidence>
<dbReference type="PROSITE" id="PS51186">
    <property type="entry name" value="GNAT"/>
    <property type="match status" value="1"/>
</dbReference>
<accession>A0A1G7FKH2</accession>
<organism evidence="2 3">
    <name type="scientific">Terriglobus roseus</name>
    <dbReference type="NCBI Taxonomy" id="392734"/>
    <lineage>
        <taxon>Bacteria</taxon>
        <taxon>Pseudomonadati</taxon>
        <taxon>Acidobacteriota</taxon>
        <taxon>Terriglobia</taxon>
        <taxon>Terriglobales</taxon>
        <taxon>Acidobacteriaceae</taxon>
        <taxon>Terriglobus</taxon>
    </lineage>
</organism>
<protein>
    <submittedName>
        <fullName evidence="2">Protein N-acetyltransferase, RimJ/RimL family</fullName>
    </submittedName>
</protein>